<gene>
    <name evidence="7" type="ORF">SAMN06296036_121114</name>
</gene>
<feature type="modified residue" description="N6-(pyridoxal phosphate)lysine" evidence="5">
    <location>
        <position position="50"/>
    </location>
</feature>
<feature type="active site" description="Nucleophile" evidence="4">
    <location>
        <position position="77"/>
    </location>
</feature>
<accession>A0A1Y6CGS8</accession>
<dbReference type="PANTHER" id="PTHR43780">
    <property type="entry name" value="1-AMINOCYCLOPROPANE-1-CARBOXYLATE DEAMINASE-RELATED"/>
    <property type="match status" value="1"/>
</dbReference>
<sequence length="323" mass="35711">MNTTELNQTIQDKTRSLGHSLRSRIHPMSSMAKLWVKRDDELSFGVSGTKLRKIAALVHHWRENGVKKVIALGGDRSNHLVSCVQIFHEIGLDYEVWCQESHHQSMRGNQAYLRLLARPGQSRSLSREDWPHAQREAEAYAQSQADKTVVMAEGACQEEALWGGMSLGMDLLLNQAQEAMEFDHIFMDAGTGIGAAGMKAYLDAVGFKGVLHVVQMAPCDIQTWASKGSRLLGLETSATCELRIHQPATARSFGASNTKVMEEIVRFAREDGLLLDPIYTAKLFLTVRQLLPNILSPGQIGAVIHSGGGLAIEGFWEQLGRHL</sequence>
<evidence type="ECO:0000259" key="6">
    <source>
        <dbReference type="Pfam" id="PF00291"/>
    </source>
</evidence>
<comment type="cofactor">
    <cofactor evidence="1">
        <name>pyridoxal 5'-phosphate</name>
        <dbReference type="ChEBI" id="CHEBI:597326"/>
    </cofactor>
</comment>
<evidence type="ECO:0000313" key="7">
    <source>
        <dbReference type="EMBL" id="SMF63121.1"/>
    </source>
</evidence>
<dbReference type="STRING" id="1513793.SAMN06296036_121114"/>
<name>A0A1Y6CGS8_9BACT</name>
<dbReference type="OrthoDB" id="9801249at2"/>
<dbReference type="EMBL" id="FWZT01000021">
    <property type="protein sequence ID" value="SMF63121.1"/>
    <property type="molecule type" value="Genomic_DNA"/>
</dbReference>
<evidence type="ECO:0000256" key="3">
    <source>
        <dbReference type="ARBA" id="ARBA00022898"/>
    </source>
</evidence>
<evidence type="ECO:0000256" key="5">
    <source>
        <dbReference type="PIRSR" id="PIRSR006278-2"/>
    </source>
</evidence>
<keyword evidence="8" id="KW-1185">Reference proteome</keyword>
<dbReference type="SUPFAM" id="SSF53686">
    <property type="entry name" value="Tryptophan synthase beta subunit-like PLP-dependent enzymes"/>
    <property type="match status" value="1"/>
</dbReference>
<dbReference type="Proteomes" id="UP000192907">
    <property type="component" value="Unassembled WGS sequence"/>
</dbReference>
<dbReference type="RefSeq" id="WP_132323226.1">
    <property type="nucleotide sequence ID" value="NZ_FWZT01000021.1"/>
</dbReference>
<keyword evidence="3 5" id="KW-0663">Pyridoxal phosphate</keyword>
<dbReference type="InterPro" id="IPR027278">
    <property type="entry name" value="ACCD_DCysDesulf"/>
</dbReference>
<dbReference type="Pfam" id="PF00291">
    <property type="entry name" value="PALP"/>
    <property type="match status" value="1"/>
</dbReference>
<comment type="similarity">
    <text evidence="2">Belongs to the ACC deaminase/D-cysteine desulfhydrase family.</text>
</comment>
<reference evidence="8" key="1">
    <citation type="submission" date="2017-04" db="EMBL/GenBank/DDBJ databases">
        <authorList>
            <person name="Varghese N."/>
            <person name="Submissions S."/>
        </authorList>
    </citation>
    <scope>NUCLEOTIDE SEQUENCE [LARGE SCALE GENOMIC DNA]</scope>
    <source>
        <strain evidence="8">RKEM611</strain>
    </source>
</reference>
<dbReference type="PIRSF" id="PIRSF006278">
    <property type="entry name" value="ACCD_DCysDesulf"/>
    <property type="match status" value="1"/>
</dbReference>
<dbReference type="AlphaFoldDB" id="A0A1Y6CGS8"/>
<proteinExistence type="inferred from homology"/>
<evidence type="ECO:0000313" key="8">
    <source>
        <dbReference type="Proteomes" id="UP000192907"/>
    </source>
</evidence>
<dbReference type="InterPro" id="IPR036052">
    <property type="entry name" value="TrpB-like_PALP_sf"/>
</dbReference>
<evidence type="ECO:0000256" key="1">
    <source>
        <dbReference type="ARBA" id="ARBA00001933"/>
    </source>
</evidence>
<feature type="domain" description="Tryptophan synthase beta chain-like PALP" evidence="6">
    <location>
        <begin position="32"/>
        <end position="306"/>
    </location>
</feature>
<organism evidence="7 8">
    <name type="scientific">Pseudobacteriovorax antillogorgiicola</name>
    <dbReference type="NCBI Taxonomy" id="1513793"/>
    <lineage>
        <taxon>Bacteria</taxon>
        <taxon>Pseudomonadati</taxon>
        <taxon>Bdellovibrionota</taxon>
        <taxon>Oligoflexia</taxon>
        <taxon>Oligoflexales</taxon>
        <taxon>Pseudobacteriovoracaceae</taxon>
        <taxon>Pseudobacteriovorax</taxon>
    </lineage>
</organism>
<dbReference type="InterPro" id="IPR001926">
    <property type="entry name" value="TrpB-like_PALP"/>
</dbReference>
<dbReference type="Gene3D" id="3.40.50.1100">
    <property type="match status" value="2"/>
</dbReference>
<protein>
    <submittedName>
        <fullName evidence="7">D-cysteine desulfhydrase</fullName>
    </submittedName>
</protein>
<dbReference type="GO" id="GO:0019148">
    <property type="term" value="F:D-cysteine desulfhydrase activity"/>
    <property type="evidence" value="ECO:0007669"/>
    <property type="project" value="TreeGrafter"/>
</dbReference>
<evidence type="ECO:0000256" key="2">
    <source>
        <dbReference type="ARBA" id="ARBA00008639"/>
    </source>
</evidence>
<dbReference type="PANTHER" id="PTHR43780:SF7">
    <property type="entry name" value="D-CYSTEINE DESULFHYDRASE 2, MITOCHONDRIAL"/>
    <property type="match status" value="1"/>
</dbReference>
<evidence type="ECO:0000256" key="4">
    <source>
        <dbReference type="PIRSR" id="PIRSR006278-1"/>
    </source>
</evidence>